<dbReference type="Proteomes" id="UP000193484">
    <property type="component" value="Unassembled WGS sequence"/>
</dbReference>
<dbReference type="Gene3D" id="3.90.1720.10">
    <property type="entry name" value="endopeptidase domain like (from Nostoc punctiforme)"/>
    <property type="match status" value="1"/>
</dbReference>
<name>A0A1X1RGP0_MYCFA</name>
<evidence type="ECO:0000313" key="4">
    <source>
        <dbReference type="Proteomes" id="UP000193484"/>
    </source>
</evidence>
<feature type="compositionally biased region" description="Low complexity" evidence="1">
    <location>
        <begin position="82"/>
        <end position="100"/>
    </location>
</feature>
<proteinExistence type="predicted"/>
<dbReference type="STRING" id="1793.AWC04_06015"/>
<dbReference type="PROSITE" id="PS50911">
    <property type="entry name" value="CHAP"/>
    <property type="match status" value="1"/>
</dbReference>
<dbReference type="InterPro" id="IPR036689">
    <property type="entry name" value="ESAT-6-like_sf"/>
</dbReference>
<dbReference type="SUPFAM" id="SSF140453">
    <property type="entry name" value="EsxAB dimer-like"/>
    <property type="match status" value="1"/>
</dbReference>
<dbReference type="InterPro" id="IPR038765">
    <property type="entry name" value="Papain-like_cys_pep_sf"/>
</dbReference>
<feature type="compositionally biased region" description="Pro residues" evidence="1">
    <location>
        <begin position="101"/>
        <end position="111"/>
    </location>
</feature>
<dbReference type="Gene3D" id="1.10.287.1060">
    <property type="entry name" value="ESAT-6-like"/>
    <property type="match status" value="1"/>
</dbReference>
<dbReference type="AlphaFoldDB" id="A0A1X1RGP0"/>
<comment type="caution">
    <text evidence="3">The sequence shown here is derived from an EMBL/GenBank/DDBJ whole genome shotgun (WGS) entry which is preliminary data.</text>
</comment>
<accession>A0A1X1RGP0</accession>
<dbReference type="SUPFAM" id="SSF54001">
    <property type="entry name" value="Cysteine proteinases"/>
    <property type="match status" value="1"/>
</dbReference>
<protein>
    <recommendedName>
        <fullName evidence="2">Peptidase C51 domain-containing protein</fullName>
    </recommendedName>
</protein>
<sequence>MDVAAVEALSKQLNGLADRLAEIGKSVDRDVATMGNIWRGPDAQKFASSWSTHRASLNAAQDAVRDVGAASLRNAQQQRATSAASGGAPAAPVTGHAPAAPAAPPAAPPAGTPGGHGAVGQATPGQLPPGDTAAYRAFESRSHYNAGVGYSVDANGAAQNNCTAWAQWRRDELGLSSPGGNGAQMAGNAGGTTHTPPSLGALVSFGEGAYGHVQVVEQIYPDGSFRVSETNYNGSSEVRTVEKWHPLPDGTWKNDSGKVRDLVISP</sequence>
<feature type="region of interest" description="Disordered" evidence="1">
    <location>
        <begin position="73"/>
        <end position="133"/>
    </location>
</feature>
<organism evidence="3 4">
    <name type="scientific">Mycolicibacterium fallax</name>
    <name type="common">Mycobacterium fallax</name>
    <dbReference type="NCBI Taxonomy" id="1793"/>
    <lineage>
        <taxon>Bacteria</taxon>
        <taxon>Bacillati</taxon>
        <taxon>Actinomycetota</taxon>
        <taxon>Actinomycetes</taxon>
        <taxon>Mycobacteriales</taxon>
        <taxon>Mycobacteriaceae</taxon>
        <taxon>Mycolicibacterium</taxon>
    </lineage>
</organism>
<evidence type="ECO:0000259" key="2">
    <source>
        <dbReference type="PROSITE" id="PS50911"/>
    </source>
</evidence>
<feature type="domain" description="Peptidase C51" evidence="2">
    <location>
        <begin position="137"/>
        <end position="260"/>
    </location>
</feature>
<dbReference type="InterPro" id="IPR007921">
    <property type="entry name" value="CHAP_dom"/>
</dbReference>
<reference evidence="3 4" key="1">
    <citation type="submission" date="2016-01" db="EMBL/GenBank/DDBJ databases">
        <title>The new phylogeny of the genus Mycobacterium.</title>
        <authorList>
            <person name="Tarcisio F."/>
            <person name="Conor M."/>
            <person name="Antonella G."/>
            <person name="Elisabetta G."/>
            <person name="Giulia F.S."/>
            <person name="Sara T."/>
            <person name="Anna F."/>
            <person name="Clotilde B."/>
            <person name="Roberto B."/>
            <person name="Veronica D.S."/>
            <person name="Fabio R."/>
            <person name="Monica P."/>
            <person name="Olivier J."/>
            <person name="Enrico T."/>
            <person name="Nicola S."/>
        </authorList>
    </citation>
    <scope>NUCLEOTIDE SEQUENCE [LARGE SCALE GENOMIC DNA]</scope>
    <source>
        <strain evidence="3 4">DSM 44179</strain>
    </source>
</reference>
<dbReference type="Pfam" id="PF05257">
    <property type="entry name" value="CHAP"/>
    <property type="match status" value="1"/>
</dbReference>
<evidence type="ECO:0000256" key="1">
    <source>
        <dbReference type="SAM" id="MobiDB-lite"/>
    </source>
</evidence>
<gene>
    <name evidence="3" type="ORF">AWC04_06015</name>
</gene>
<evidence type="ECO:0000313" key="3">
    <source>
        <dbReference type="EMBL" id="ORV05428.1"/>
    </source>
</evidence>
<dbReference type="EMBL" id="LQOJ01000024">
    <property type="protein sequence ID" value="ORV05428.1"/>
    <property type="molecule type" value="Genomic_DNA"/>
</dbReference>
<keyword evidence="4" id="KW-1185">Reference proteome</keyword>